<evidence type="ECO:0000313" key="9">
    <source>
        <dbReference type="EMBL" id="GLK78260.1"/>
    </source>
</evidence>
<sequence>MLRALAMATVVLAASTGWAMAQDAAAGEKVFVKCKTCHEVGAGAKAKIGPPLTGIVGRQAASFEGFAYSESFKKKAAEIGTWDEAKLSEWLADPAKYAGGTVKMVFKLPNEAERKNVIAYLATKK</sequence>
<keyword evidence="1" id="KW-0813">Transport</keyword>
<evidence type="ECO:0000256" key="1">
    <source>
        <dbReference type="ARBA" id="ARBA00022448"/>
    </source>
</evidence>
<evidence type="ECO:0000313" key="10">
    <source>
        <dbReference type="Proteomes" id="UP001143309"/>
    </source>
</evidence>
<gene>
    <name evidence="9" type="primary">cycI</name>
    <name evidence="9" type="ORF">GCM10008174_00010</name>
</gene>
<dbReference type="InterPro" id="IPR002327">
    <property type="entry name" value="Cyt_c_1A/1B"/>
</dbReference>
<dbReference type="InterPro" id="IPR036909">
    <property type="entry name" value="Cyt_c-like_dom_sf"/>
</dbReference>
<accession>A0A9W6JLZ3</accession>
<dbReference type="PANTHER" id="PTHR11961">
    <property type="entry name" value="CYTOCHROME C"/>
    <property type="match status" value="1"/>
</dbReference>
<organism evidence="9 10">
    <name type="scientific">Methylopila turkensis</name>
    <dbReference type="NCBI Taxonomy" id="1437816"/>
    <lineage>
        <taxon>Bacteria</taxon>
        <taxon>Pseudomonadati</taxon>
        <taxon>Pseudomonadota</taxon>
        <taxon>Alphaproteobacteria</taxon>
        <taxon>Hyphomicrobiales</taxon>
        <taxon>Methylopilaceae</taxon>
        <taxon>Methylopila</taxon>
    </lineage>
</organism>
<dbReference type="Proteomes" id="UP001143309">
    <property type="component" value="Unassembled WGS sequence"/>
</dbReference>
<keyword evidence="10" id="KW-1185">Reference proteome</keyword>
<dbReference type="EMBL" id="BSFL01000001">
    <property type="protein sequence ID" value="GLK78260.1"/>
    <property type="molecule type" value="Genomic_DNA"/>
</dbReference>
<dbReference type="PROSITE" id="PS51007">
    <property type="entry name" value="CYTC"/>
    <property type="match status" value="1"/>
</dbReference>
<keyword evidence="2 6" id="KW-0349">Heme</keyword>
<evidence type="ECO:0000256" key="7">
    <source>
        <dbReference type="SAM" id="SignalP"/>
    </source>
</evidence>
<evidence type="ECO:0000256" key="3">
    <source>
        <dbReference type="ARBA" id="ARBA00022723"/>
    </source>
</evidence>
<dbReference type="Pfam" id="PF00034">
    <property type="entry name" value="Cytochrom_C"/>
    <property type="match status" value="1"/>
</dbReference>
<feature type="signal peptide" evidence="7">
    <location>
        <begin position="1"/>
        <end position="21"/>
    </location>
</feature>
<keyword evidence="7" id="KW-0732">Signal</keyword>
<comment type="caution">
    <text evidence="9">The sequence shown here is derived from an EMBL/GenBank/DDBJ whole genome shotgun (WGS) entry which is preliminary data.</text>
</comment>
<keyword evidence="3 6" id="KW-0479">Metal-binding</keyword>
<evidence type="ECO:0000256" key="6">
    <source>
        <dbReference type="PROSITE-ProRule" id="PRU00433"/>
    </source>
</evidence>
<keyword evidence="5 6" id="KW-0408">Iron</keyword>
<dbReference type="GO" id="GO:0046872">
    <property type="term" value="F:metal ion binding"/>
    <property type="evidence" value="ECO:0007669"/>
    <property type="project" value="UniProtKB-KW"/>
</dbReference>
<evidence type="ECO:0000256" key="4">
    <source>
        <dbReference type="ARBA" id="ARBA00022982"/>
    </source>
</evidence>
<protein>
    <submittedName>
        <fullName evidence="9">Cytochrome c</fullName>
    </submittedName>
</protein>
<dbReference type="PRINTS" id="PR00604">
    <property type="entry name" value="CYTCHRMECIAB"/>
</dbReference>
<dbReference type="SUPFAM" id="SSF46626">
    <property type="entry name" value="Cytochrome c"/>
    <property type="match status" value="1"/>
</dbReference>
<feature type="domain" description="Cytochrome c" evidence="8">
    <location>
        <begin position="22"/>
        <end position="125"/>
    </location>
</feature>
<evidence type="ECO:0000256" key="5">
    <source>
        <dbReference type="ARBA" id="ARBA00023004"/>
    </source>
</evidence>
<name>A0A9W6JLZ3_9HYPH</name>
<dbReference type="Gene3D" id="1.10.760.10">
    <property type="entry name" value="Cytochrome c-like domain"/>
    <property type="match status" value="1"/>
</dbReference>
<dbReference type="GO" id="GO:0020037">
    <property type="term" value="F:heme binding"/>
    <property type="evidence" value="ECO:0007669"/>
    <property type="project" value="InterPro"/>
</dbReference>
<feature type="chain" id="PRO_5040982776" evidence="7">
    <location>
        <begin position="22"/>
        <end position="125"/>
    </location>
</feature>
<evidence type="ECO:0000259" key="8">
    <source>
        <dbReference type="PROSITE" id="PS51007"/>
    </source>
</evidence>
<evidence type="ECO:0000256" key="2">
    <source>
        <dbReference type="ARBA" id="ARBA00022617"/>
    </source>
</evidence>
<reference evidence="9" key="2">
    <citation type="submission" date="2023-01" db="EMBL/GenBank/DDBJ databases">
        <authorList>
            <person name="Sun Q."/>
            <person name="Evtushenko L."/>
        </authorList>
    </citation>
    <scope>NUCLEOTIDE SEQUENCE</scope>
    <source>
        <strain evidence="9">VKM B-2748</strain>
    </source>
</reference>
<dbReference type="AlphaFoldDB" id="A0A9W6JLZ3"/>
<dbReference type="InterPro" id="IPR009056">
    <property type="entry name" value="Cyt_c-like_dom"/>
</dbReference>
<reference evidence="9" key="1">
    <citation type="journal article" date="2014" name="Int. J. Syst. Evol. Microbiol.">
        <title>Complete genome sequence of Corynebacterium casei LMG S-19264T (=DSM 44701T), isolated from a smear-ripened cheese.</title>
        <authorList>
            <consortium name="US DOE Joint Genome Institute (JGI-PGF)"/>
            <person name="Walter F."/>
            <person name="Albersmeier A."/>
            <person name="Kalinowski J."/>
            <person name="Ruckert C."/>
        </authorList>
    </citation>
    <scope>NUCLEOTIDE SEQUENCE</scope>
    <source>
        <strain evidence="9">VKM B-2748</strain>
    </source>
</reference>
<keyword evidence="4" id="KW-0249">Electron transport</keyword>
<proteinExistence type="predicted"/>
<dbReference type="GO" id="GO:0009055">
    <property type="term" value="F:electron transfer activity"/>
    <property type="evidence" value="ECO:0007669"/>
    <property type="project" value="InterPro"/>
</dbReference>